<evidence type="ECO:0000256" key="3">
    <source>
        <dbReference type="ARBA" id="ARBA00011643"/>
    </source>
</evidence>
<dbReference type="GO" id="GO:0047443">
    <property type="term" value="F:4-hydroxy-4-methyl-2-oxoglutarate aldolase activity"/>
    <property type="evidence" value="ECO:0007669"/>
    <property type="project" value="UniProtKB-EC"/>
</dbReference>
<dbReference type="AlphaFoldDB" id="A0A418YYF7"/>
<evidence type="ECO:0000256" key="2">
    <source>
        <dbReference type="ARBA" id="ARBA00001946"/>
    </source>
</evidence>
<comment type="caution">
    <text evidence="10">The sequence shown here is derived from an EMBL/GenBank/DDBJ whole genome shotgun (WGS) entry which is preliminary data.</text>
</comment>
<dbReference type="GO" id="GO:0072329">
    <property type="term" value="P:monocarboxylic acid catabolic process"/>
    <property type="evidence" value="ECO:0007669"/>
    <property type="project" value="UniProtKB-ARBA"/>
</dbReference>
<feature type="binding site" evidence="9">
    <location>
        <position position="118"/>
    </location>
    <ligand>
        <name>Mg(2+)</name>
        <dbReference type="ChEBI" id="CHEBI:18420"/>
    </ligand>
</feature>
<dbReference type="SUPFAM" id="SSF89562">
    <property type="entry name" value="RraA-like"/>
    <property type="match status" value="1"/>
</dbReference>
<gene>
    <name evidence="10" type="primary">ligK</name>
    <name evidence="10" type="ORF">D0Z70_01470</name>
</gene>
<dbReference type="GO" id="GO:0042537">
    <property type="term" value="P:benzene-containing compound metabolic process"/>
    <property type="evidence" value="ECO:0007669"/>
    <property type="project" value="UniProtKB-ARBA"/>
</dbReference>
<dbReference type="Gene3D" id="3.50.30.40">
    <property type="entry name" value="Ribonuclease E inhibitor RraA/RraA-like"/>
    <property type="match status" value="1"/>
</dbReference>
<dbReference type="Pfam" id="PF03737">
    <property type="entry name" value="RraA-like"/>
    <property type="match status" value="1"/>
</dbReference>
<dbReference type="EC" id="4.1.3.17" evidence="4"/>
<keyword evidence="5 9" id="KW-0479">Metal-binding</keyword>
<evidence type="ECO:0000256" key="1">
    <source>
        <dbReference type="ARBA" id="ARBA00001342"/>
    </source>
</evidence>
<evidence type="ECO:0000256" key="5">
    <source>
        <dbReference type="ARBA" id="ARBA00022723"/>
    </source>
</evidence>
<comment type="similarity">
    <text evidence="8">Belongs to the LigK/PcmE family.</text>
</comment>
<dbReference type="EMBL" id="QVRA01000001">
    <property type="protein sequence ID" value="RJG57908.1"/>
    <property type="molecule type" value="Genomic_DNA"/>
</dbReference>
<dbReference type="RefSeq" id="WP_119743628.1">
    <property type="nucleotide sequence ID" value="NZ_QVRA01000001.1"/>
</dbReference>
<evidence type="ECO:0000313" key="11">
    <source>
        <dbReference type="Proteomes" id="UP000283469"/>
    </source>
</evidence>
<dbReference type="FunFam" id="3.50.30.40:FF:000002">
    <property type="entry name" value="4-carboxy-4-hydroxy-2-oxoadipate aldolase/oxaloacetate decarboxylase"/>
    <property type="match status" value="1"/>
</dbReference>
<dbReference type="InterPro" id="IPR005493">
    <property type="entry name" value="RraA/RraA-like"/>
</dbReference>
<proteinExistence type="inferred from homology"/>
<keyword evidence="6 9" id="KW-0460">Magnesium</keyword>
<dbReference type="NCBIfam" id="NF006731">
    <property type="entry name" value="PRK09262.1"/>
    <property type="match status" value="1"/>
</dbReference>
<dbReference type="Proteomes" id="UP000283469">
    <property type="component" value="Unassembled WGS sequence"/>
</dbReference>
<comment type="subunit">
    <text evidence="3">Homohexamer.</text>
</comment>
<dbReference type="GO" id="GO:0019336">
    <property type="term" value="P:phenol-containing compound catabolic process"/>
    <property type="evidence" value="ECO:0007669"/>
    <property type="project" value="UniProtKB-ARBA"/>
</dbReference>
<dbReference type="OrthoDB" id="9812532at2"/>
<evidence type="ECO:0000256" key="6">
    <source>
        <dbReference type="ARBA" id="ARBA00022842"/>
    </source>
</evidence>
<reference evidence="10 11" key="1">
    <citation type="submission" date="2018-08" db="EMBL/GenBank/DDBJ databases">
        <title>Sphingobium sp. EO9.</title>
        <authorList>
            <person name="Park Y."/>
            <person name="Kim K.H."/>
            <person name="Jeon C.O."/>
        </authorList>
    </citation>
    <scope>NUCLEOTIDE SEQUENCE [LARGE SCALE GENOMIC DNA]</scope>
    <source>
        <strain evidence="10 11">EO9</strain>
    </source>
</reference>
<feature type="binding site" evidence="9">
    <location>
        <position position="117"/>
    </location>
    <ligand>
        <name>substrate</name>
    </ligand>
</feature>
<name>A0A418YYF7_9SPHN</name>
<evidence type="ECO:0000256" key="8">
    <source>
        <dbReference type="ARBA" id="ARBA00061585"/>
    </source>
</evidence>
<evidence type="ECO:0000256" key="4">
    <source>
        <dbReference type="ARBA" id="ARBA00012213"/>
    </source>
</evidence>
<dbReference type="CDD" id="cd16841">
    <property type="entry name" value="RraA_family"/>
    <property type="match status" value="1"/>
</dbReference>
<dbReference type="PANTHER" id="PTHR33254">
    <property type="entry name" value="4-HYDROXY-4-METHYL-2-OXOGLUTARATE ALDOLASE 3-RELATED"/>
    <property type="match status" value="1"/>
</dbReference>
<dbReference type="NCBIfam" id="TIGR02798">
    <property type="entry name" value="ligK_PcmE"/>
    <property type="match status" value="1"/>
</dbReference>
<comment type="catalytic activity">
    <reaction evidence="1">
        <text>4-hydroxy-4-methyl-2-oxoglutarate = 2 pyruvate</text>
        <dbReference type="Rhea" id="RHEA:22748"/>
        <dbReference type="ChEBI" id="CHEBI:15361"/>
        <dbReference type="ChEBI" id="CHEBI:58276"/>
        <dbReference type="EC" id="4.1.3.17"/>
    </reaction>
</comment>
<keyword evidence="7" id="KW-0456">Lyase</keyword>
<dbReference type="GO" id="GO:0046872">
    <property type="term" value="F:metal ion binding"/>
    <property type="evidence" value="ECO:0007669"/>
    <property type="project" value="UniProtKB-KW"/>
</dbReference>
<evidence type="ECO:0000256" key="7">
    <source>
        <dbReference type="ARBA" id="ARBA00023239"/>
    </source>
</evidence>
<feature type="binding site" evidence="9">
    <location>
        <begin position="95"/>
        <end position="98"/>
    </location>
    <ligand>
        <name>substrate</name>
    </ligand>
</feature>
<protein>
    <recommendedName>
        <fullName evidence="4">4-hydroxy-4-methyl-2-oxoglutarate aldolase</fullName>
        <ecNumber evidence="4">4.1.3.17</ecNumber>
    </recommendedName>
</protein>
<dbReference type="PANTHER" id="PTHR33254:SF16">
    <property type="entry name" value="BLR3842 PROTEIN"/>
    <property type="match status" value="1"/>
</dbReference>
<comment type="cofactor">
    <cofactor evidence="2 9">
        <name>Mg(2+)</name>
        <dbReference type="ChEBI" id="CHEBI:18420"/>
    </cofactor>
</comment>
<evidence type="ECO:0000313" key="10">
    <source>
        <dbReference type="EMBL" id="RJG57908.1"/>
    </source>
</evidence>
<dbReference type="InterPro" id="IPR014165">
    <property type="entry name" value="LigK_PcmE"/>
</dbReference>
<keyword evidence="11" id="KW-1185">Reference proteome</keyword>
<sequence>MAAGQVAIDIERGDRASIDQLGRLGAASVHEAMGRRGLLLPALRPLFPAAIAGAALTCSVAPGDNWMIHVALEQAQPGDILVVAPTSPCSDGYFGDLLATSAMARGIVGLVIDGGVRDVATLREMGFPVWSRAIFAQGTVKATLGEVQFPLLCAGGLIHPGDAVVADEDGICIVPRLEIPSVLDRALARAANEEEKRLCYARGELSLDINAMRKQLDDAGLRYVRTGHRAENIENP</sequence>
<organism evidence="10 11">
    <name type="scientific">Sphingobium terrigena</name>
    <dbReference type="NCBI Taxonomy" id="2304063"/>
    <lineage>
        <taxon>Bacteria</taxon>
        <taxon>Pseudomonadati</taxon>
        <taxon>Pseudomonadota</taxon>
        <taxon>Alphaproteobacteria</taxon>
        <taxon>Sphingomonadales</taxon>
        <taxon>Sphingomonadaceae</taxon>
        <taxon>Sphingobium</taxon>
    </lineage>
</organism>
<accession>A0A418YYF7</accession>
<evidence type="ECO:0000256" key="9">
    <source>
        <dbReference type="PIRSR" id="PIRSR605493-1"/>
    </source>
</evidence>
<dbReference type="InterPro" id="IPR036704">
    <property type="entry name" value="RraA/RraA-like_sf"/>
</dbReference>